<accession>A0ACC3SRF8</accession>
<evidence type="ECO:0000313" key="1">
    <source>
        <dbReference type="EMBL" id="KAK9233964.1"/>
    </source>
</evidence>
<organism evidence="1 2">
    <name type="scientific">Lipomyces kononenkoae</name>
    <name type="common">Yeast</name>
    <dbReference type="NCBI Taxonomy" id="34357"/>
    <lineage>
        <taxon>Eukaryota</taxon>
        <taxon>Fungi</taxon>
        <taxon>Dikarya</taxon>
        <taxon>Ascomycota</taxon>
        <taxon>Saccharomycotina</taxon>
        <taxon>Lipomycetes</taxon>
        <taxon>Lipomycetales</taxon>
        <taxon>Lipomycetaceae</taxon>
        <taxon>Lipomyces</taxon>
    </lineage>
</organism>
<evidence type="ECO:0000313" key="2">
    <source>
        <dbReference type="Proteomes" id="UP001433508"/>
    </source>
</evidence>
<dbReference type="Proteomes" id="UP001433508">
    <property type="component" value="Unassembled WGS sequence"/>
</dbReference>
<reference evidence="2" key="1">
    <citation type="journal article" date="2024" name="Front. Bioeng. Biotechnol.">
        <title>Genome-scale model development and genomic sequencing of the oleaginous clade Lipomyces.</title>
        <authorList>
            <person name="Czajka J.J."/>
            <person name="Han Y."/>
            <person name="Kim J."/>
            <person name="Mondo S.J."/>
            <person name="Hofstad B.A."/>
            <person name="Robles A."/>
            <person name="Haridas S."/>
            <person name="Riley R."/>
            <person name="LaButti K."/>
            <person name="Pangilinan J."/>
            <person name="Andreopoulos W."/>
            <person name="Lipzen A."/>
            <person name="Yan J."/>
            <person name="Wang M."/>
            <person name="Ng V."/>
            <person name="Grigoriev I.V."/>
            <person name="Spatafora J.W."/>
            <person name="Magnuson J.K."/>
            <person name="Baker S.E."/>
            <person name="Pomraning K.R."/>
        </authorList>
    </citation>
    <scope>NUCLEOTIDE SEQUENCE [LARGE SCALE GENOMIC DNA]</scope>
    <source>
        <strain evidence="2">CBS 7786</strain>
    </source>
</reference>
<comment type="caution">
    <text evidence="1">The sequence shown here is derived from an EMBL/GenBank/DDBJ whole genome shotgun (WGS) entry which is preliminary data.</text>
</comment>
<gene>
    <name evidence="1" type="ORF">V1525DRAFT_102843</name>
</gene>
<name>A0ACC3SRF8_LIPKO</name>
<sequence>MADKTVADPVAAEAYPDKGTSELVINESWTPDLLPSGWMYTRHGKFPWYASPAVQLGLVAFVCFLCPGMFNALGGLGGGGKTDATLADNMNTALYSTFAVVGFLAGTIVNRLGVRVSIGFGGLGYCIYAGSLLASVHHNVPGFNIFAGAFLGVCAGILWAAQGVIMVSYPTEAQKGRYWAWFWGIFNIGGCIGSLIPLGQNIHVTTASTVSDGTYIAFIVLMCAGAVLALSLVDADKIIRSDGTRVVLMKNPSWKSELIGLWTCIKAEPYIILLFPMMWSSNWFYTYQENAINAAYFDTRTRALNDFLYWFAQICAASVIGPLLDNDKIRRTVRARVMYVTLVVLTAVIYGAGYAWQKKYTRETVGAETFVPWDWTTSGFVGPMFLYFFYGAYDAVWQGSMYWTMGALSNSGRRTANYVGFYKGLQSAGAAVMWSLDSNKLSFKSEWISNIALLLGSLVVAGPLILIRIKDHVSLEDDLADVDETIADVVPTILASEKA</sequence>
<proteinExistence type="predicted"/>
<keyword evidence="2" id="KW-1185">Reference proteome</keyword>
<dbReference type="EMBL" id="MU971541">
    <property type="protein sequence ID" value="KAK9233964.1"/>
    <property type="molecule type" value="Genomic_DNA"/>
</dbReference>
<protein>
    <submittedName>
        <fullName evidence="1">Uncharacterized protein</fullName>
    </submittedName>
</protein>